<feature type="domain" description="L,D-TPase catalytic" evidence="8">
    <location>
        <begin position="244"/>
        <end position="448"/>
    </location>
</feature>
<dbReference type="EMBL" id="CP017141">
    <property type="protein sequence ID" value="AOM78677.1"/>
    <property type="molecule type" value="Genomic_DNA"/>
</dbReference>
<keyword evidence="10" id="KW-1185">Reference proteome</keyword>
<dbReference type="InterPro" id="IPR045380">
    <property type="entry name" value="LD_TPept_scaffold_dom"/>
</dbReference>
<dbReference type="GO" id="GO:0009252">
    <property type="term" value="P:peptidoglycan biosynthetic process"/>
    <property type="evidence" value="ECO:0007669"/>
    <property type="project" value="UniProtKB-UniPathway"/>
</dbReference>
<keyword evidence="3" id="KW-0808">Transferase</keyword>
<dbReference type="CDD" id="cd16913">
    <property type="entry name" value="YkuD_like"/>
    <property type="match status" value="1"/>
</dbReference>
<dbReference type="InterPro" id="IPR052905">
    <property type="entry name" value="LD-transpeptidase_YkuD-like"/>
</dbReference>
<keyword evidence="5 7" id="KW-0573">Peptidoglycan synthesis</keyword>
<protein>
    <recommendedName>
        <fullName evidence="8">L,D-TPase catalytic domain-containing protein</fullName>
    </recommendedName>
</protein>
<feature type="active site" description="Proton donor/acceptor" evidence="7">
    <location>
        <position position="399"/>
    </location>
</feature>
<evidence type="ECO:0000256" key="7">
    <source>
        <dbReference type="PROSITE-ProRule" id="PRU01373"/>
    </source>
</evidence>
<accession>A0A1D7QJ32</accession>
<evidence type="ECO:0000256" key="2">
    <source>
        <dbReference type="ARBA" id="ARBA00005992"/>
    </source>
</evidence>
<dbReference type="Pfam" id="PF03734">
    <property type="entry name" value="YkuD"/>
    <property type="match status" value="1"/>
</dbReference>
<evidence type="ECO:0000256" key="5">
    <source>
        <dbReference type="ARBA" id="ARBA00022984"/>
    </source>
</evidence>
<dbReference type="PANTHER" id="PTHR41533:SF2">
    <property type="entry name" value="BLR7131 PROTEIN"/>
    <property type="match status" value="1"/>
</dbReference>
<evidence type="ECO:0000313" key="10">
    <source>
        <dbReference type="Proteomes" id="UP000094313"/>
    </source>
</evidence>
<dbReference type="InterPro" id="IPR038063">
    <property type="entry name" value="Transpep_catalytic_dom"/>
</dbReference>
<dbReference type="UniPathway" id="UPA00219"/>
<dbReference type="GO" id="GO:0008360">
    <property type="term" value="P:regulation of cell shape"/>
    <property type="evidence" value="ECO:0007669"/>
    <property type="project" value="UniProtKB-UniRule"/>
</dbReference>
<dbReference type="Pfam" id="PF20142">
    <property type="entry name" value="Scaffold"/>
    <property type="match status" value="1"/>
</dbReference>
<comment type="pathway">
    <text evidence="1 7">Cell wall biogenesis; peptidoglycan biosynthesis.</text>
</comment>
<name>A0A1D7QJ32_9SPHI</name>
<dbReference type="GO" id="GO:0004180">
    <property type="term" value="F:carboxypeptidase activity"/>
    <property type="evidence" value="ECO:0007669"/>
    <property type="project" value="UniProtKB-ARBA"/>
</dbReference>
<dbReference type="PROSITE" id="PS52029">
    <property type="entry name" value="LD_TPASE"/>
    <property type="match status" value="1"/>
</dbReference>
<dbReference type="GO" id="GO:0071555">
    <property type="term" value="P:cell wall organization"/>
    <property type="evidence" value="ECO:0007669"/>
    <property type="project" value="UniProtKB-UniRule"/>
</dbReference>
<evidence type="ECO:0000313" key="9">
    <source>
        <dbReference type="EMBL" id="AOM78677.1"/>
    </source>
</evidence>
<dbReference type="PANTHER" id="PTHR41533">
    <property type="entry name" value="L,D-TRANSPEPTIDASE HI_1667-RELATED"/>
    <property type="match status" value="1"/>
</dbReference>
<keyword evidence="4 7" id="KW-0133">Cell shape</keyword>
<dbReference type="AlphaFoldDB" id="A0A1D7QJ32"/>
<dbReference type="SUPFAM" id="SSF141523">
    <property type="entry name" value="L,D-transpeptidase catalytic domain-like"/>
    <property type="match status" value="1"/>
</dbReference>
<dbReference type="GO" id="GO:0016740">
    <property type="term" value="F:transferase activity"/>
    <property type="evidence" value="ECO:0007669"/>
    <property type="project" value="UniProtKB-KW"/>
</dbReference>
<evidence type="ECO:0000256" key="3">
    <source>
        <dbReference type="ARBA" id="ARBA00022679"/>
    </source>
</evidence>
<evidence type="ECO:0000256" key="6">
    <source>
        <dbReference type="ARBA" id="ARBA00023316"/>
    </source>
</evidence>
<keyword evidence="6 7" id="KW-0961">Cell wall biogenesis/degradation</keyword>
<dbReference type="Proteomes" id="UP000094313">
    <property type="component" value="Chromosome"/>
</dbReference>
<evidence type="ECO:0000259" key="8">
    <source>
        <dbReference type="PROSITE" id="PS52029"/>
    </source>
</evidence>
<comment type="similarity">
    <text evidence="2">Belongs to the YkuD family.</text>
</comment>
<dbReference type="KEGG" id="psty:BFS30_16740"/>
<evidence type="ECO:0000256" key="1">
    <source>
        <dbReference type="ARBA" id="ARBA00004752"/>
    </source>
</evidence>
<reference evidence="9 10" key="1">
    <citation type="submission" date="2016-08" db="EMBL/GenBank/DDBJ databases">
        <authorList>
            <person name="Seilhamer J.J."/>
        </authorList>
    </citation>
    <scope>NUCLEOTIDE SEQUENCE [LARGE SCALE GENOMIC DNA]</scope>
    <source>
        <strain evidence="9 10">DX4</strain>
    </source>
</reference>
<feature type="active site" description="Nucleophile" evidence="7">
    <location>
        <position position="418"/>
    </location>
</feature>
<organism evidence="9 10">
    <name type="scientific">Pedobacter steynii</name>
    <dbReference type="NCBI Taxonomy" id="430522"/>
    <lineage>
        <taxon>Bacteria</taxon>
        <taxon>Pseudomonadati</taxon>
        <taxon>Bacteroidota</taxon>
        <taxon>Sphingobacteriia</taxon>
        <taxon>Sphingobacteriales</taxon>
        <taxon>Sphingobacteriaceae</taxon>
        <taxon>Pedobacter</taxon>
    </lineage>
</organism>
<dbReference type="Gene3D" id="2.40.440.10">
    <property type="entry name" value="L,D-transpeptidase catalytic domain-like"/>
    <property type="match status" value="1"/>
</dbReference>
<sequence length="521" mass="59986">MYTLKTFTIASALVILVCLISSFKKEPSVGELLSKGFKSKIYKKFDTLVFDSVFNRTMDTLSVRLTNTKSIKAFYAGNAGSPKLIVKFYGNRNLDTLLSFLQNSNEHGLNPEMFSTKELAGLLEELKENKYTNVDQAYPTLAKVELLSADAYISYVNYLRFGVVDPRKVFSGYLIPVKRPDHQSAIGLLNSIDISDTLDHVQNKSRQYKALQSAYLQTEDDAVRRILAVNMERLRWVLPKMGEEYVQVNIPDFNLVYYKQEDTLAMMKVCVGSKSDEDYDKKMEVFKKSGDYEDRPDNHETPMLFGSITLLYANPVWNIPESIAKNEIYPTVLKNRSYLNKNQIGVYYKNKLVQDPGRIRWSKYSREKLPFRFVQKSGPKNSLGKFKFAFQNNSSIYLHDTNFKKAFKLTNRAISHGCIRLERPLKFAELLVADKAKYDKLRSEIGLAPLDSSRLVAYKLNRAKKVQVKNLIPEPVAFSPKKPVSLLITYFTAWEMNNKIEYRPDVYGMDKKLWLAMNKVR</sequence>
<gene>
    <name evidence="9" type="ORF">BFS30_16740</name>
</gene>
<evidence type="ECO:0000256" key="4">
    <source>
        <dbReference type="ARBA" id="ARBA00022960"/>
    </source>
</evidence>
<proteinExistence type="inferred from homology"/>
<dbReference type="InterPro" id="IPR005490">
    <property type="entry name" value="LD_TPept_cat_dom"/>
</dbReference>